<reference evidence="1" key="1">
    <citation type="journal article" date="2021" name="Sci. Adv.">
        <title>The American lobster genome reveals insights on longevity, neural, and immune adaptations.</title>
        <authorList>
            <person name="Polinski J.M."/>
            <person name="Zimin A.V."/>
            <person name="Clark K.F."/>
            <person name="Kohn A.B."/>
            <person name="Sadowski N."/>
            <person name="Timp W."/>
            <person name="Ptitsyn A."/>
            <person name="Khanna P."/>
            <person name="Romanova D.Y."/>
            <person name="Williams P."/>
            <person name="Greenwood S.J."/>
            <person name="Moroz L.L."/>
            <person name="Walt D.R."/>
            <person name="Bodnar A.G."/>
        </authorList>
    </citation>
    <scope>NUCLEOTIDE SEQUENCE</scope>
    <source>
        <strain evidence="1">GMGI-L3</strain>
    </source>
</reference>
<comment type="caution">
    <text evidence="1">The sequence shown here is derived from an EMBL/GenBank/DDBJ whole genome shotgun (WGS) entry which is preliminary data.</text>
</comment>
<proteinExistence type="predicted"/>
<keyword evidence="2" id="KW-1185">Reference proteome</keyword>
<evidence type="ECO:0000313" key="1">
    <source>
        <dbReference type="EMBL" id="KAG7162910.1"/>
    </source>
</evidence>
<gene>
    <name evidence="1" type="ORF">Hamer_G001918</name>
</gene>
<sequence length="228" mass="25001">MDYIKRALRGPPPQDDPALLKWVRGQLVPPSRLPYNLSFFMSGLHQEVDLNISSYSPSQEFILGKLEQIFGDRIEQPGTFLEAGAYDGEFLSNTLYLEHEYNWRGGGRVLDTDLGADTQPGERTGVVVVAGNDVLNTFGGSAITILYLGLPFLGEGLRVSRDTRTEGDSLQDLGRGVSGVIGCVAELKETLVEGLAVNIPRRGQFEDEVLQGFDSSLRVAVGLQVMRR</sequence>
<protein>
    <submittedName>
        <fullName evidence="1">Uncharacterized protein</fullName>
    </submittedName>
</protein>
<name>A0A8J5JWP1_HOMAM</name>
<accession>A0A8J5JWP1</accession>
<dbReference type="Proteomes" id="UP000747542">
    <property type="component" value="Unassembled WGS sequence"/>
</dbReference>
<dbReference type="EMBL" id="JAHLQT010026502">
    <property type="protein sequence ID" value="KAG7162910.1"/>
    <property type="molecule type" value="Genomic_DNA"/>
</dbReference>
<organism evidence="1 2">
    <name type="scientific">Homarus americanus</name>
    <name type="common">American lobster</name>
    <dbReference type="NCBI Taxonomy" id="6706"/>
    <lineage>
        <taxon>Eukaryota</taxon>
        <taxon>Metazoa</taxon>
        <taxon>Ecdysozoa</taxon>
        <taxon>Arthropoda</taxon>
        <taxon>Crustacea</taxon>
        <taxon>Multicrustacea</taxon>
        <taxon>Malacostraca</taxon>
        <taxon>Eumalacostraca</taxon>
        <taxon>Eucarida</taxon>
        <taxon>Decapoda</taxon>
        <taxon>Pleocyemata</taxon>
        <taxon>Astacidea</taxon>
        <taxon>Nephropoidea</taxon>
        <taxon>Nephropidae</taxon>
        <taxon>Homarus</taxon>
    </lineage>
</organism>
<evidence type="ECO:0000313" key="2">
    <source>
        <dbReference type="Proteomes" id="UP000747542"/>
    </source>
</evidence>
<dbReference type="AlphaFoldDB" id="A0A8J5JWP1"/>